<protein>
    <submittedName>
        <fullName evidence="14">WD repeat-containing protein 19</fullName>
    </submittedName>
</protein>
<dbReference type="FunFam" id="2.130.10.10:FF:000242">
    <property type="entry name" value="WD repeat domain 19, isoform CRA_a"/>
    <property type="match status" value="1"/>
</dbReference>
<dbReference type="InterPro" id="IPR040379">
    <property type="entry name" value="WDR19/dyf-2"/>
</dbReference>
<reference evidence="14 15" key="1">
    <citation type="submission" date="2014-11" db="EMBL/GenBank/DDBJ databases">
        <title>Genetic blueprint of the zoonotic pathogen Toxocara canis.</title>
        <authorList>
            <person name="Zhu X.-Q."/>
            <person name="Korhonen P.K."/>
            <person name="Cai H."/>
            <person name="Young N.D."/>
            <person name="Nejsum P."/>
            <person name="von Samson-Himmelstjerna G."/>
            <person name="Boag P.R."/>
            <person name="Tan P."/>
            <person name="Li Q."/>
            <person name="Min J."/>
            <person name="Yang Y."/>
            <person name="Wang X."/>
            <person name="Fang X."/>
            <person name="Hall R.S."/>
            <person name="Hofmann A."/>
            <person name="Sternberg P.W."/>
            <person name="Jex A.R."/>
            <person name="Gasser R.B."/>
        </authorList>
    </citation>
    <scope>NUCLEOTIDE SEQUENCE [LARGE SCALE GENOMIC DNA]</scope>
    <source>
        <strain evidence="14">PN_DK_2014</strain>
    </source>
</reference>
<dbReference type="InterPro" id="IPR001680">
    <property type="entry name" value="WD40_rpt"/>
</dbReference>
<evidence type="ECO:0000256" key="1">
    <source>
        <dbReference type="ARBA" id="ARBA00004120"/>
    </source>
</evidence>
<feature type="domain" description="IF140/IFT172/WDR19 TPR" evidence="13">
    <location>
        <begin position="859"/>
        <end position="1197"/>
    </location>
</feature>
<keyword evidence="9" id="KW-0966">Cell projection</keyword>
<dbReference type="GO" id="GO:0035721">
    <property type="term" value="P:intraciliary retrograde transport"/>
    <property type="evidence" value="ECO:0007669"/>
    <property type="project" value="InterPro"/>
</dbReference>
<feature type="domain" description="WDR19 first beta-propeller" evidence="12">
    <location>
        <begin position="25"/>
        <end position="351"/>
    </location>
</feature>
<dbReference type="InterPro" id="IPR015943">
    <property type="entry name" value="WD40/YVTN_repeat-like_dom_sf"/>
</dbReference>
<dbReference type="SUPFAM" id="SSF69322">
    <property type="entry name" value="Tricorn protease domain 2"/>
    <property type="match status" value="1"/>
</dbReference>
<name>A0A0B2VYV9_TOXCA</name>
<dbReference type="OrthoDB" id="10250638at2759"/>
<feature type="domain" description="WDR19 WD40 repeat" evidence="10">
    <location>
        <begin position="371"/>
        <end position="649"/>
    </location>
</feature>
<evidence type="ECO:0000256" key="7">
    <source>
        <dbReference type="ARBA" id="ARBA00023069"/>
    </source>
</evidence>
<dbReference type="FunFam" id="1.25.40.470:FF:000009">
    <property type="entry name" value="WD repeat-containing protein 19 isoform X1"/>
    <property type="match status" value="1"/>
</dbReference>
<dbReference type="InterPro" id="IPR057855">
    <property type="entry name" value="Beta-prop_WDR19_1st"/>
</dbReference>
<evidence type="ECO:0000256" key="5">
    <source>
        <dbReference type="ARBA" id="ARBA00022794"/>
    </source>
</evidence>
<dbReference type="EMBL" id="JPKZ01000517">
    <property type="protein sequence ID" value="KHN86823.1"/>
    <property type="molecule type" value="Genomic_DNA"/>
</dbReference>
<dbReference type="InterPro" id="IPR056168">
    <property type="entry name" value="TPR_IF140/IFT172/WDR19"/>
</dbReference>
<accession>A0A0B2VYV9</accession>
<evidence type="ECO:0000256" key="4">
    <source>
        <dbReference type="ARBA" id="ARBA00022737"/>
    </source>
</evidence>
<dbReference type="PANTHER" id="PTHR14920">
    <property type="entry name" value="OSMOTIC AVOIDANCE ABNORMAL PROTEIN 1/WD REPEAT MEMBRANE PROTEIN"/>
    <property type="match status" value="1"/>
</dbReference>
<dbReference type="GO" id="GO:0030991">
    <property type="term" value="C:intraciliary transport particle A"/>
    <property type="evidence" value="ECO:0007669"/>
    <property type="project" value="TreeGrafter"/>
</dbReference>
<gene>
    <name evidence="14" type="primary">Wdr19</name>
    <name evidence="14" type="ORF">Tcan_07840</name>
</gene>
<evidence type="ECO:0000313" key="14">
    <source>
        <dbReference type="EMBL" id="KHN86823.1"/>
    </source>
</evidence>
<keyword evidence="15" id="KW-1185">Reference proteome</keyword>
<keyword evidence="2" id="KW-0963">Cytoplasm</keyword>
<organism evidence="14 15">
    <name type="scientific">Toxocara canis</name>
    <name type="common">Canine roundworm</name>
    <dbReference type="NCBI Taxonomy" id="6265"/>
    <lineage>
        <taxon>Eukaryota</taxon>
        <taxon>Metazoa</taxon>
        <taxon>Ecdysozoa</taxon>
        <taxon>Nematoda</taxon>
        <taxon>Chromadorea</taxon>
        <taxon>Rhabditida</taxon>
        <taxon>Spirurina</taxon>
        <taxon>Ascaridomorpha</taxon>
        <taxon>Ascaridoidea</taxon>
        <taxon>Toxocaridae</taxon>
        <taxon>Toxocara</taxon>
    </lineage>
</organism>
<sequence>MALRVGSLDQLIYRLTQKDLGEGAVTFEWRPGGSYVAVSGANKHVKVLDRNGGILEEIIQPGLVTSMTWDKDGDLLALTNDKTTVVTLWEVGTKKTETLDASMGSKESPTFALWSRKSPILAVGNTKGNLMIYNHRTSRKIPVLGKHQRAITCGAFSDSDLLALGADDASITVSNMEGDSIYSFTCNSDPSMIKFNDLRRPADKGAKSDTMLSAVLGKKILMLVSLSDSENPINLQFQARYGDIVSYVWFLDGYMLLGFDKGYVVCISAHTSEIGQEIFSVQDFKTYLSYVCVSEAFEKALMVGDSQLKIREMNQLGEIFGMYDIEGEDNVLNRVETSDDGQLIAVSGASGTLNVFLTKMPVLGATYRDIIAILSSLTEITVLRESEKVPLAIFSVKLEPSVIAVGPLHVAIAMNNRAWFYELRNDGCAEMVCEFEYMSTVNAMQINYEYAVAKLDGRAQLHRMRNRQGAYDSEESGIMFPDSEHNNARLQDIGLTDSFFIYCTDGGHLHYFSLEDSTYVNEYRHVAGIRMIFPEADGIRLCFFDDRLDAYIYSPVDDALSKVPNIESTAHFTSCLWENFTVDRDTFVICDTNTLHVFLISKEQIDGHSLMKIGTTRIPYGHKPLMLCKGIVHCQTQSGRTGTVLLESHKTDMVLEGKSPAALQKLLDQALVLKRWLNAWRICDFTKNKEHWRKYAFAAMQNADVELAIRVLKQTDEVAMVWALEEVQFIEERNLLAGHLSLIMEQFDIAETHFLRSSRPKEALDMRRDLMHWDKALQLANRLAPEEIPYISKEYAQQLEFIGEYSTALLHYENGVIQNAENDSEEILDHNEICNSGIARMSIRTGDIRRGIKMASELDGRAVKKDCALILEQMKQYGDAALLYEMGHFYDRAAAVCLKAKNWTKVGDLLTKVRSPKIHAQYGKVMEGEKKYKQAAVAYKNARDYDNLVRILLDYLDMPEEAVRVVKESRSVEGAKLVAKFFGRLGDQVSAIQFLVLSQCQQEAFQLAESEQKMDIYAEAIDDDGTIEQFSQLAEYYASKKNYSSAGKYHYKAGHYNKAIDFLLLNGEDSEALKTAIECVAEARDPELSKRLTDFLMGEIDGIPKDAKFLFRYYIAMQMNNEAAKTAIIIAREEQARGSYRMAHQLLFGMHQELVQKGIKVPSEMQNNLMLLHSYLIVKSLVKRGEHMKASRMLIRVANNISRFPAHVVPILTSAVIECTKAGLKSSAFNYAAQLLKPENRKKIDEKYRKRIEAIVRKSDRTADEKDKKSACPYCESVTEESELVCNSCKNLIPYCIITGRHILSEDFALCPSCNFPGYFSEFKKLSETGECCPMCGGDLRDVVPSDAKKFLGRISPIQNGFNDEIS</sequence>
<dbReference type="GO" id="GO:0005929">
    <property type="term" value="C:cilium"/>
    <property type="evidence" value="ECO:0007669"/>
    <property type="project" value="TreeGrafter"/>
</dbReference>
<evidence type="ECO:0000256" key="8">
    <source>
        <dbReference type="ARBA" id="ARBA00023212"/>
    </source>
</evidence>
<keyword evidence="8" id="KW-0206">Cytoskeleton</keyword>
<dbReference type="GO" id="GO:0008104">
    <property type="term" value="P:intracellular protein localization"/>
    <property type="evidence" value="ECO:0007669"/>
    <property type="project" value="UniProtKB-ARBA"/>
</dbReference>
<dbReference type="InterPro" id="IPR039468">
    <property type="entry name" value="WDR19_WD40_rpt"/>
</dbReference>
<evidence type="ECO:0000256" key="6">
    <source>
        <dbReference type="ARBA" id="ARBA00022803"/>
    </source>
</evidence>
<keyword evidence="4" id="KW-0677">Repeat</keyword>
<evidence type="ECO:0000259" key="12">
    <source>
        <dbReference type="Pfam" id="PF23389"/>
    </source>
</evidence>
<dbReference type="GO" id="GO:0060271">
    <property type="term" value="P:cilium assembly"/>
    <property type="evidence" value="ECO:0007669"/>
    <property type="project" value="TreeGrafter"/>
</dbReference>
<keyword evidence="6" id="KW-0802">TPR repeat</keyword>
<feature type="domain" description="IFT121-like zinc finger" evidence="11">
    <location>
        <begin position="1294"/>
        <end position="1336"/>
    </location>
</feature>
<evidence type="ECO:0000259" key="10">
    <source>
        <dbReference type="Pfam" id="PF15911"/>
    </source>
</evidence>
<keyword evidence="3" id="KW-0853">WD repeat</keyword>
<dbReference type="Proteomes" id="UP000031036">
    <property type="component" value="Unassembled WGS sequence"/>
</dbReference>
<proteinExistence type="predicted"/>
<keyword evidence="7" id="KW-0969">Cilium</keyword>
<keyword evidence="5" id="KW-0970">Cilium biogenesis/degradation</keyword>
<dbReference type="Pfam" id="PF23145">
    <property type="entry name" value="Zf_2nd_IFT121"/>
    <property type="match status" value="1"/>
</dbReference>
<evidence type="ECO:0000256" key="2">
    <source>
        <dbReference type="ARBA" id="ARBA00022490"/>
    </source>
</evidence>
<dbReference type="SMART" id="SM00320">
    <property type="entry name" value="WD40"/>
    <property type="match status" value="5"/>
</dbReference>
<dbReference type="Pfam" id="PF15911">
    <property type="entry name" value="Beta-prop_WDR19_2nd"/>
    <property type="match status" value="1"/>
</dbReference>
<dbReference type="Pfam" id="PF24762">
    <property type="entry name" value="TPR_IF140-IFT172"/>
    <property type="match status" value="1"/>
</dbReference>
<dbReference type="OMA" id="NDMLTHT"/>
<dbReference type="STRING" id="6265.A0A0B2VYV9"/>
<comment type="subcellular location">
    <subcellularLocation>
        <location evidence="1">Cytoplasm</location>
        <location evidence="1">Cytoskeleton</location>
        <location evidence="1">Cilium basal body</location>
    </subcellularLocation>
</comment>
<evidence type="ECO:0000256" key="9">
    <source>
        <dbReference type="ARBA" id="ARBA00023273"/>
    </source>
</evidence>
<evidence type="ECO:0000259" key="11">
    <source>
        <dbReference type="Pfam" id="PF23145"/>
    </source>
</evidence>
<evidence type="ECO:0000256" key="3">
    <source>
        <dbReference type="ARBA" id="ARBA00022574"/>
    </source>
</evidence>
<dbReference type="Gene3D" id="2.130.10.10">
    <property type="entry name" value="YVTN repeat-like/Quinoprotein amine dehydrogenase"/>
    <property type="match status" value="2"/>
</dbReference>
<dbReference type="InterPro" id="IPR036322">
    <property type="entry name" value="WD40_repeat_dom_sf"/>
</dbReference>
<dbReference type="InterPro" id="IPR056170">
    <property type="entry name" value="Znf_IFT121-like"/>
</dbReference>
<dbReference type="Gene3D" id="1.25.40.470">
    <property type="match status" value="2"/>
</dbReference>
<comment type="caution">
    <text evidence="14">The sequence shown here is derived from an EMBL/GenBank/DDBJ whole genome shotgun (WGS) entry which is preliminary data.</text>
</comment>
<dbReference type="Pfam" id="PF23389">
    <property type="entry name" value="Beta-prop_WDR19_1st"/>
    <property type="match status" value="1"/>
</dbReference>
<dbReference type="PANTHER" id="PTHR14920:SF0">
    <property type="entry name" value="WD REPEAT DOMAIN 19"/>
    <property type="match status" value="1"/>
</dbReference>
<evidence type="ECO:0000313" key="15">
    <source>
        <dbReference type="Proteomes" id="UP000031036"/>
    </source>
</evidence>
<evidence type="ECO:0000259" key="13">
    <source>
        <dbReference type="Pfam" id="PF24762"/>
    </source>
</evidence>
<dbReference type="SUPFAM" id="SSF50978">
    <property type="entry name" value="WD40 repeat-like"/>
    <property type="match status" value="1"/>
</dbReference>